<organism evidence="1 2">
    <name type="scientific">Camellia lanceoleosa</name>
    <dbReference type="NCBI Taxonomy" id="1840588"/>
    <lineage>
        <taxon>Eukaryota</taxon>
        <taxon>Viridiplantae</taxon>
        <taxon>Streptophyta</taxon>
        <taxon>Embryophyta</taxon>
        <taxon>Tracheophyta</taxon>
        <taxon>Spermatophyta</taxon>
        <taxon>Magnoliopsida</taxon>
        <taxon>eudicotyledons</taxon>
        <taxon>Gunneridae</taxon>
        <taxon>Pentapetalae</taxon>
        <taxon>asterids</taxon>
        <taxon>Ericales</taxon>
        <taxon>Theaceae</taxon>
        <taxon>Camellia</taxon>
    </lineage>
</organism>
<evidence type="ECO:0000313" key="2">
    <source>
        <dbReference type="Proteomes" id="UP001060215"/>
    </source>
</evidence>
<gene>
    <name evidence="1" type="ORF">LOK49_LG07G00425</name>
</gene>
<accession>A0ACC0H1B5</accession>
<evidence type="ECO:0000313" key="1">
    <source>
        <dbReference type="EMBL" id="KAI8007248.1"/>
    </source>
</evidence>
<dbReference type="EMBL" id="CM045764">
    <property type="protein sequence ID" value="KAI8007248.1"/>
    <property type="molecule type" value="Genomic_DNA"/>
</dbReference>
<keyword evidence="2" id="KW-1185">Reference proteome</keyword>
<dbReference type="Proteomes" id="UP001060215">
    <property type="component" value="Chromosome 7"/>
</dbReference>
<reference evidence="1 2" key="1">
    <citation type="journal article" date="2022" name="Plant J.">
        <title>Chromosome-level genome of Camellia lanceoleosa provides a valuable resource for understanding genome evolution and self-incompatibility.</title>
        <authorList>
            <person name="Gong W."/>
            <person name="Xiao S."/>
            <person name="Wang L."/>
            <person name="Liao Z."/>
            <person name="Chang Y."/>
            <person name="Mo W."/>
            <person name="Hu G."/>
            <person name="Li W."/>
            <person name="Zhao G."/>
            <person name="Zhu H."/>
            <person name="Hu X."/>
            <person name="Ji K."/>
            <person name="Xiang X."/>
            <person name="Song Q."/>
            <person name="Yuan D."/>
            <person name="Jin S."/>
            <person name="Zhang L."/>
        </authorList>
    </citation>
    <scope>NUCLEOTIDE SEQUENCE [LARGE SCALE GENOMIC DNA]</scope>
    <source>
        <strain evidence="1">SQ_2022a</strain>
    </source>
</reference>
<sequence length="135" mass="15169">MLVKVLYQIWKFLVLCDALLKYDDAVAVLWKNLGVLMYKADGYYPTSSLYNPDQYATILIPHYSHQLRPLHKVGGYKIVTKTALLRCLPVAVADCCCCVVVIGWLYGLYAGLLVCCLLLDSWSVLLLCRCVGLDC</sequence>
<comment type="caution">
    <text evidence="1">The sequence shown here is derived from an EMBL/GenBank/DDBJ whole genome shotgun (WGS) entry which is preliminary data.</text>
</comment>
<protein>
    <submittedName>
        <fullName evidence="1">Uncharacterized protein</fullName>
    </submittedName>
</protein>
<proteinExistence type="predicted"/>
<name>A0ACC0H1B5_9ERIC</name>